<gene>
    <name evidence="1" type="ORF">F4553_004710</name>
</gene>
<keyword evidence="2" id="KW-1185">Reference proteome</keyword>
<protein>
    <recommendedName>
        <fullName evidence="3">ESX-1 secretion-associated protein</fullName>
    </recommendedName>
</protein>
<dbReference type="AlphaFoldDB" id="A0A841BXB1"/>
<name>A0A841BXB1_9ACTN</name>
<dbReference type="EMBL" id="JACHMN010000002">
    <property type="protein sequence ID" value="MBB5871331.1"/>
    <property type="molecule type" value="Genomic_DNA"/>
</dbReference>
<evidence type="ECO:0008006" key="3">
    <source>
        <dbReference type="Google" id="ProtNLM"/>
    </source>
</evidence>
<accession>A0A841BXB1</accession>
<dbReference type="RefSeq" id="WP_184839308.1">
    <property type="nucleotide sequence ID" value="NZ_JACHMN010000002.1"/>
</dbReference>
<evidence type="ECO:0000313" key="1">
    <source>
        <dbReference type="EMBL" id="MBB5871331.1"/>
    </source>
</evidence>
<evidence type="ECO:0000313" key="2">
    <source>
        <dbReference type="Proteomes" id="UP000587527"/>
    </source>
</evidence>
<proteinExistence type="predicted"/>
<dbReference type="Proteomes" id="UP000587527">
    <property type="component" value="Unassembled WGS sequence"/>
</dbReference>
<sequence>MTELNRLGAELATASGQLSDARHTASLLGDDPIGSLAGAPGRLGEIGRRLSGQLRQAWSDRIDELGEAHADMDRLAEAVDRAVARYAQAEDHTRHGVGRLHAEEM</sequence>
<comment type="caution">
    <text evidence="1">The sequence shown here is derived from an EMBL/GenBank/DDBJ whole genome shotgun (WGS) entry which is preliminary data.</text>
</comment>
<reference evidence="1 2" key="1">
    <citation type="submission" date="2020-08" db="EMBL/GenBank/DDBJ databases">
        <title>Sequencing the genomes of 1000 actinobacteria strains.</title>
        <authorList>
            <person name="Klenk H.-P."/>
        </authorList>
    </citation>
    <scope>NUCLEOTIDE SEQUENCE [LARGE SCALE GENOMIC DNA]</scope>
    <source>
        <strain evidence="1 2">DSM 45362</strain>
    </source>
</reference>
<organism evidence="1 2">
    <name type="scientific">Allocatelliglobosispora scoriae</name>
    <dbReference type="NCBI Taxonomy" id="643052"/>
    <lineage>
        <taxon>Bacteria</taxon>
        <taxon>Bacillati</taxon>
        <taxon>Actinomycetota</taxon>
        <taxon>Actinomycetes</taxon>
        <taxon>Micromonosporales</taxon>
        <taxon>Micromonosporaceae</taxon>
        <taxon>Allocatelliglobosispora</taxon>
    </lineage>
</organism>